<evidence type="ECO:0000313" key="7">
    <source>
        <dbReference type="EMBL" id="OQQ82302.1"/>
    </source>
</evidence>
<evidence type="ECO:0000313" key="10">
    <source>
        <dbReference type="EMBL" id="PWG51031.1"/>
    </source>
</evidence>
<evidence type="ECO:0000313" key="12">
    <source>
        <dbReference type="Proteomes" id="UP000029488"/>
    </source>
</evidence>
<dbReference type="Proteomes" id="UP000470980">
    <property type="component" value="Unassembled WGS sequence"/>
</dbReference>
<dbReference type="AlphaFoldDB" id="A0A089QF05"/>
<evidence type="ECO:0000259" key="1">
    <source>
        <dbReference type="PROSITE" id="PS50943"/>
    </source>
</evidence>
<dbReference type="EMBL" id="NBEB01000074">
    <property type="protein sequence ID" value="OQQ82302.1"/>
    <property type="molecule type" value="Genomic_DNA"/>
</dbReference>
<evidence type="ECO:0000313" key="15">
    <source>
        <dbReference type="Proteomes" id="UP000192638"/>
    </source>
</evidence>
<protein>
    <submittedName>
        <fullName evidence="3 4">Transcriptional regulator</fullName>
    </submittedName>
    <submittedName>
        <fullName evidence="2">Transcriptional regulator, Cro/CI family</fullName>
    </submittedName>
    <submittedName>
        <fullName evidence="10">XRE family transcriptional regulator</fullName>
    </submittedName>
</protein>
<evidence type="ECO:0000313" key="5">
    <source>
        <dbReference type="EMBL" id="MYY73521.1"/>
    </source>
</evidence>
<dbReference type="SMART" id="SM00530">
    <property type="entry name" value="HTH_XRE"/>
    <property type="match status" value="1"/>
</dbReference>
<proteinExistence type="predicted"/>
<reference evidence="18 19" key="6">
    <citation type="journal article" date="2020" name="Food Funct.">
        <title>Screening of Lactobacillus salivarius strains from the feces of Chinese populations and the evaluation of their effects against intestinal inflammation in mice.</title>
        <authorList>
            <person name="Zhai Q."/>
            <person name="Shen X."/>
            <person name="Cen S."/>
            <person name="Zhang C."/>
            <person name="Tian F."/>
            <person name="Zhao J."/>
            <person name="Zhang H."/>
            <person name="Xue Y."/>
            <person name="Chen W."/>
        </authorList>
    </citation>
    <scope>NUCLEOTIDE SEQUENCE [LARGE SCALE GENOMIC DNA]</scope>
    <source>
        <strain evidence="4 20">FYNDL5_1.scaf</strain>
        <strain evidence="6 19">FZJTZ28M4.scaf</strain>
        <strain evidence="5 18">FZJTZ9M6.scaf</strain>
    </source>
</reference>
<dbReference type="Proteomes" id="UP000029488">
    <property type="component" value="Chromosome"/>
</dbReference>
<reference evidence="3 13" key="3">
    <citation type="submission" date="2016-09" db="EMBL/GenBank/DDBJ databases">
        <title>Complete Genome Sequence of Lactobacillus salivarius Jin.</title>
        <authorList>
            <person name="Jin N."/>
            <person name="Li C."/>
            <person name="Wang M."/>
            <person name="Ren D."/>
            <person name="Di Y."/>
            <person name="Pan R."/>
            <person name="Du S."/>
            <person name="Lu H."/>
            <person name="Li X."/>
            <person name="Tian M."/>
        </authorList>
    </citation>
    <scope>NUCLEOTIDE SEQUENCE [LARGE SCALE GENOMIC DNA]</scope>
    <source>
        <strain evidence="3 13">CICC 23174</strain>
    </source>
</reference>
<accession>A0A089QF05</accession>
<evidence type="ECO:0000313" key="13">
    <source>
        <dbReference type="Proteomes" id="UP000094723"/>
    </source>
</evidence>
<dbReference type="EMBL" id="CP017107">
    <property type="protein sequence ID" value="AOO73249.1"/>
    <property type="molecule type" value="Genomic_DNA"/>
</dbReference>
<evidence type="ECO:0000313" key="3">
    <source>
        <dbReference type="EMBL" id="AOO73249.1"/>
    </source>
</evidence>
<dbReference type="Proteomes" id="UP000471678">
    <property type="component" value="Unassembled WGS sequence"/>
</dbReference>
<dbReference type="Proteomes" id="UP000192575">
    <property type="component" value="Unassembled WGS sequence"/>
</dbReference>
<dbReference type="EMBL" id="LXZO01000101">
    <property type="protein sequence ID" value="PAY45713.1"/>
    <property type="molecule type" value="Genomic_DNA"/>
</dbReference>
<evidence type="ECO:0000313" key="20">
    <source>
        <dbReference type="Proteomes" id="UP000471678"/>
    </source>
</evidence>
<gene>
    <name evidence="9" type="ORF">A8C52_01635</name>
    <name evidence="8" type="ORF">B6U56_08515</name>
    <name evidence="7" type="ORF">B6U60_08140</name>
    <name evidence="3" type="ORF">BHF65_03060</name>
    <name evidence="10" type="ORF">DB362_09310</name>
    <name evidence="6" type="ORF">FYL06_07165</name>
    <name evidence="5" type="ORF">FYL10_07600</name>
    <name evidence="4" type="ORF">FYL25_04190</name>
    <name evidence="2" type="ORF">LSJ_1678c</name>
    <name evidence="11" type="ORF">QFE45_08780</name>
</gene>
<dbReference type="EMBL" id="CP123971">
    <property type="protein sequence ID" value="WII28459.1"/>
    <property type="molecule type" value="Genomic_DNA"/>
</dbReference>
<dbReference type="SUPFAM" id="SSF47413">
    <property type="entry name" value="lambda repressor-like DNA-binding domains"/>
    <property type="match status" value="1"/>
</dbReference>
<dbReference type="Proteomes" id="UP000245607">
    <property type="component" value="Unassembled WGS sequence"/>
</dbReference>
<evidence type="ECO:0000313" key="14">
    <source>
        <dbReference type="Proteomes" id="UP000192575"/>
    </source>
</evidence>
<evidence type="ECO:0000313" key="18">
    <source>
        <dbReference type="Proteomes" id="UP000470980"/>
    </source>
</evidence>
<reference evidence="11" key="7">
    <citation type="submission" date="2023-04" db="EMBL/GenBank/DDBJ databases">
        <title>Four porcine-derived lactic acid bacteria strains analyses and their evaluation as potential probiotics based on genomics.</title>
        <authorList>
            <person name="Niu D."/>
        </authorList>
    </citation>
    <scope>NUCLEOTIDE SEQUENCE</scope>
    <source>
        <strain evidence="11">ZSA5</strain>
    </source>
</reference>
<dbReference type="InterPro" id="IPR010982">
    <property type="entry name" value="Lambda_DNA-bd_dom_sf"/>
</dbReference>
<dbReference type="GO" id="GO:0003677">
    <property type="term" value="F:DNA binding"/>
    <property type="evidence" value="ECO:0007669"/>
    <property type="project" value="InterPro"/>
</dbReference>
<evidence type="ECO:0000313" key="11">
    <source>
        <dbReference type="EMBL" id="WII28459.1"/>
    </source>
</evidence>
<evidence type="ECO:0000313" key="19">
    <source>
        <dbReference type="Proteomes" id="UP000471300"/>
    </source>
</evidence>
<dbReference type="Proteomes" id="UP000192638">
    <property type="component" value="Unassembled WGS sequence"/>
</dbReference>
<evidence type="ECO:0000313" key="9">
    <source>
        <dbReference type="EMBL" id="PAY45713.1"/>
    </source>
</evidence>
<dbReference type="Proteomes" id="UP000471300">
    <property type="component" value="Unassembled WGS sequence"/>
</dbReference>
<dbReference type="CDD" id="cd00093">
    <property type="entry name" value="HTH_XRE"/>
    <property type="match status" value="1"/>
</dbReference>
<dbReference type="EMBL" id="VSTR01000012">
    <property type="protein sequence ID" value="MYY73521.1"/>
    <property type="molecule type" value="Genomic_DNA"/>
</dbReference>
<dbReference type="RefSeq" id="WP_003709422.1">
    <property type="nucleotide sequence ID" value="NZ_CABMGV010000001.1"/>
</dbReference>
<evidence type="ECO:0000313" key="17">
    <source>
        <dbReference type="Proteomes" id="UP000245607"/>
    </source>
</evidence>
<evidence type="ECO:0000313" key="16">
    <source>
        <dbReference type="Proteomes" id="UP000218139"/>
    </source>
</evidence>
<name>A0A089QF05_9LACO</name>
<dbReference type="Proteomes" id="UP000218139">
    <property type="component" value="Unassembled WGS sequence"/>
</dbReference>
<dbReference type="Gene3D" id="1.10.260.40">
    <property type="entry name" value="lambda repressor-like DNA-binding domains"/>
    <property type="match status" value="1"/>
</dbReference>
<dbReference type="EMBL" id="NBEF01000025">
    <property type="protein sequence ID" value="OQQ89872.1"/>
    <property type="molecule type" value="Genomic_DNA"/>
</dbReference>
<dbReference type="EMBL" id="QFAS01000010">
    <property type="protein sequence ID" value="PWG51031.1"/>
    <property type="molecule type" value="Genomic_DNA"/>
</dbReference>
<evidence type="ECO:0000313" key="6">
    <source>
        <dbReference type="EMBL" id="MYZ66727.1"/>
    </source>
</evidence>
<evidence type="ECO:0000313" key="2">
    <source>
        <dbReference type="EMBL" id="AIR11320.1"/>
    </source>
</evidence>
<dbReference type="EMBL" id="CP007646">
    <property type="protein sequence ID" value="AIR11320.1"/>
    <property type="molecule type" value="Genomic_DNA"/>
</dbReference>
<organism evidence="2 12">
    <name type="scientific">Ligilactobacillus salivarius</name>
    <dbReference type="NCBI Taxonomy" id="1624"/>
    <lineage>
        <taxon>Bacteria</taxon>
        <taxon>Bacillati</taxon>
        <taxon>Bacillota</taxon>
        <taxon>Bacilli</taxon>
        <taxon>Lactobacillales</taxon>
        <taxon>Lactobacillaceae</taxon>
        <taxon>Ligilactobacillus</taxon>
    </lineage>
</organism>
<dbReference type="Proteomes" id="UP001231316">
    <property type="component" value="Chromosome"/>
</dbReference>
<dbReference type="KEGG" id="lsj:LSJ_1678c"/>
<dbReference type="Proteomes" id="UP000094723">
    <property type="component" value="Chromosome"/>
</dbReference>
<dbReference type="EMBL" id="VSUB01000003">
    <property type="protein sequence ID" value="MYY64635.1"/>
    <property type="molecule type" value="Genomic_DNA"/>
</dbReference>
<dbReference type="EMBL" id="VSTU01000012">
    <property type="protein sequence ID" value="MYZ66727.1"/>
    <property type="molecule type" value="Genomic_DNA"/>
</dbReference>
<sequence length="136" mass="15282">MFPEKLRALRTGRGLSLAGLAKEMNEMEKGKQEKKNTGPQIGSWERGVNTPSYLEIIKLCRFFGVTPNFLIGDMRGKIDLNELFASNARMKFEGRTLTSADRTEIYGLIKAHIRGKYAEVSDLNDDDTDDLALPLD</sequence>
<evidence type="ECO:0000313" key="8">
    <source>
        <dbReference type="EMBL" id="OQQ89872.1"/>
    </source>
</evidence>
<dbReference type="InterPro" id="IPR001387">
    <property type="entry name" value="Cro/C1-type_HTH"/>
</dbReference>
<dbReference type="PROSITE" id="PS50943">
    <property type="entry name" value="HTH_CROC1"/>
    <property type="match status" value="1"/>
</dbReference>
<reference evidence="9 16" key="2">
    <citation type="submission" date="2016-05" db="EMBL/GenBank/DDBJ databases">
        <authorList>
            <person name="Lee J.-Y."/>
            <person name="Kim E.B."/>
            <person name="Choi Y.-J."/>
        </authorList>
    </citation>
    <scope>NUCLEOTIDE SEQUENCE [LARGE SCALE GENOMIC DNA]</scope>
    <source>
        <strain evidence="9 16">KLA006</strain>
    </source>
</reference>
<reference evidence="14 15" key="4">
    <citation type="submission" date="2017-03" db="EMBL/GenBank/DDBJ databases">
        <title>Phylogenomics and comparative genomics of Lactobacillus salivarius, a mammalian gut commensal.</title>
        <authorList>
            <person name="Harris H.M."/>
        </authorList>
    </citation>
    <scope>NUCLEOTIDE SEQUENCE [LARGE SCALE GENOMIC DNA]</scope>
    <source>
        <strain evidence="8 14">JCM 1047</strain>
        <strain evidence="7 15">LMG 14477</strain>
    </source>
</reference>
<feature type="domain" description="HTH cro/C1-type" evidence="1">
    <location>
        <begin position="6"/>
        <end position="70"/>
    </location>
</feature>
<reference evidence="2 12" key="1">
    <citation type="journal article" date="2014" name="BMC Genomics">
        <title>Unusual genome complexity in Lactobacillus salivarius JCM1046.</title>
        <authorList>
            <person name="Raftis E.J."/>
            <person name="Forde B.M."/>
            <person name="Claesson M.J."/>
            <person name="O'Toole P.W."/>
        </authorList>
    </citation>
    <scope>NUCLEOTIDE SEQUENCE [LARGE SCALE GENOMIC DNA]</scope>
    <source>
        <strain evidence="2 12">JCM1046</strain>
    </source>
</reference>
<evidence type="ECO:0000313" key="4">
    <source>
        <dbReference type="EMBL" id="MYY64635.1"/>
    </source>
</evidence>
<reference evidence="10 17" key="5">
    <citation type="submission" date="2018-05" db="EMBL/GenBank/DDBJ databases">
        <title>Lactobacillus salivarius genome sequencing and assembly.</title>
        <authorList>
            <person name="Audisio C."/>
            <person name="Albarracin L."/>
            <person name="Torres M.J."/>
            <person name="Hebert E.M."/>
            <person name="Saavedra L."/>
        </authorList>
    </citation>
    <scope>NUCLEOTIDE SEQUENCE [LARGE SCALE GENOMIC DNA]</scope>
    <source>
        <strain evidence="10 17">A3iob</strain>
    </source>
</reference>